<dbReference type="PANTHER" id="PTHR14885">
    <property type="entry name" value="CILIA- AND FLAGELLA-ASSOCIATED PROTEIN 43-RELATED"/>
    <property type="match status" value="1"/>
</dbReference>
<evidence type="ECO:0000256" key="8">
    <source>
        <dbReference type="ARBA" id="ARBA00023273"/>
    </source>
</evidence>
<dbReference type="Pfam" id="PF25828">
    <property type="entry name" value="CC_Cfap43"/>
    <property type="match status" value="1"/>
</dbReference>
<evidence type="ECO:0000256" key="1">
    <source>
        <dbReference type="ARBA" id="ARBA00004138"/>
    </source>
</evidence>
<reference evidence="10" key="1">
    <citation type="submission" date="2020-11" db="EMBL/GenBank/DDBJ databases">
        <authorList>
            <person name="Tran Van P."/>
        </authorList>
    </citation>
    <scope>NUCLEOTIDE SEQUENCE</scope>
</reference>
<dbReference type="PANTHER" id="PTHR14885:SF1">
    <property type="entry name" value="CILIA- AND FLAGELLA-ASSOCIATED PROTEIN 43"/>
    <property type="match status" value="1"/>
</dbReference>
<evidence type="ECO:0000256" key="2">
    <source>
        <dbReference type="ARBA" id="ARBA00004245"/>
    </source>
</evidence>
<keyword evidence="8" id="KW-0966">Cell projection</keyword>
<sequence length="590" mass="66119">MAGSKMVGPRWLNQDGELTPSGGSILGESELTPSGGSILGERDPTPCRGSILREGELTPSGGSILGKSEPTPSGGSILSTNYANGLGIGKVEYRGGEPAVAWRESRNPPPVHPTEIRTSISPSSAVELNTTSALANYATEAGKLKITLECKIVDAALSGHKLRKFTLTSNENHLLSYGADGLVILHSPDSEKCLGTIMPHHRTMGGVRFAVADALNYFVITLGRDGSLIGSVFKIMPDLFKERKLQQAASSLEINTMFTRGKNKALTSKDSKDKTSIKLRQVALQDETDSKMKTGSKRRQVALQDETGSKRRQVVLQDETGSKRRQVALQDETGSKRRQVALQDETGSKRRQVALQDETGSKRRQVALQDETGSKRRQVALQDETGIKLRLVARPDWWHMKLTLVYTLLCAEKGLTKTWLDLQDDIKLMCEKMASCAERTKIKEDFVELQKKLVALLNSNYKSPPNEQLKIQDFNLDIDTRERKIAEAEKEREERRNYLISLCDAQDRLCSMLKIQFWDSMDVKGRTIKAIFGCFEVDNYPLLPIDPAFEEQLKNVIQRRKIELRVNKDFFRPWEPTTTRFKIRFIYSKD</sequence>
<evidence type="ECO:0000256" key="5">
    <source>
        <dbReference type="ARBA" id="ARBA00022737"/>
    </source>
</evidence>
<keyword evidence="7" id="KW-0206">Cytoskeleton</keyword>
<keyword evidence="4" id="KW-0853">WD repeat</keyword>
<dbReference type="GO" id="GO:0060271">
    <property type="term" value="P:cilium assembly"/>
    <property type="evidence" value="ECO:0007669"/>
    <property type="project" value="TreeGrafter"/>
</dbReference>
<keyword evidence="6" id="KW-0175">Coiled coil</keyword>
<feature type="region of interest" description="Disordered" evidence="9">
    <location>
        <begin position="1"/>
        <end position="73"/>
    </location>
</feature>
<evidence type="ECO:0000256" key="4">
    <source>
        <dbReference type="ARBA" id="ARBA00022574"/>
    </source>
</evidence>
<name>A0A7R9F7J0_9NEOP</name>
<evidence type="ECO:0000256" key="3">
    <source>
        <dbReference type="ARBA" id="ARBA00022490"/>
    </source>
</evidence>
<protein>
    <submittedName>
        <fullName evidence="10">Uncharacterized protein</fullName>
    </submittedName>
</protein>
<evidence type="ECO:0000256" key="9">
    <source>
        <dbReference type="SAM" id="MobiDB-lite"/>
    </source>
</evidence>
<dbReference type="EMBL" id="OD569983">
    <property type="protein sequence ID" value="CAD7448418.1"/>
    <property type="molecule type" value="Genomic_DNA"/>
</dbReference>
<organism evidence="10">
    <name type="scientific">Timema bartmani</name>
    <dbReference type="NCBI Taxonomy" id="61472"/>
    <lineage>
        <taxon>Eukaryota</taxon>
        <taxon>Metazoa</taxon>
        <taxon>Ecdysozoa</taxon>
        <taxon>Arthropoda</taxon>
        <taxon>Hexapoda</taxon>
        <taxon>Insecta</taxon>
        <taxon>Pterygota</taxon>
        <taxon>Neoptera</taxon>
        <taxon>Polyneoptera</taxon>
        <taxon>Phasmatodea</taxon>
        <taxon>Timematodea</taxon>
        <taxon>Timematoidea</taxon>
        <taxon>Timematidae</taxon>
        <taxon>Timema</taxon>
    </lineage>
</organism>
<feature type="compositionally biased region" description="Basic and acidic residues" evidence="9">
    <location>
        <begin position="40"/>
        <end position="56"/>
    </location>
</feature>
<evidence type="ECO:0000313" key="10">
    <source>
        <dbReference type="EMBL" id="CAD7448418.1"/>
    </source>
</evidence>
<dbReference type="InterPro" id="IPR036322">
    <property type="entry name" value="WD40_repeat_dom_sf"/>
</dbReference>
<accession>A0A7R9F7J0</accession>
<dbReference type="GO" id="GO:0005930">
    <property type="term" value="C:axoneme"/>
    <property type="evidence" value="ECO:0007669"/>
    <property type="project" value="TreeGrafter"/>
</dbReference>
<feature type="region of interest" description="Disordered" evidence="9">
    <location>
        <begin position="287"/>
        <end position="375"/>
    </location>
</feature>
<gene>
    <name evidence="10" type="ORF">TBIB3V08_LOCUS10705</name>
</gene>
<keyword evidence="5" id="KW-0677">Repeat</keyword>
<proteinExistence type="predicted"/>
<keyword evidence="3" id="KW-0963">Cytoplasm</keyword>
<dbReference type="AlphaFoldDB" id="A0A7R9F7J0"/>
<evidence type="ECO:0000256" key="6">
    <source>
        <dbReference type="ARBA" id="ARBA00023054"/>
    </source>
</evidence>
<comment type="subcellular location">
    <subcellularLocation>
        <location evidence="1">Cell projection</location>
        <location evidence="1">Cilium</location>
    </subcellularLocation>
    <subcellularLocation>
        <location evidence="2">Cytoplasm</location>
        <location evidence="2">Cytoskeleton</location>
    </subcellularLocation>
</comment>
<dbReference type="SUPFAM" id="SSF50978">
    <property type="entry name" value="WD40 repeat-like"/>
    <property type="match status" value="1"/>
</dbReference>
<evidence type="ECO:0000256" key="7">
    <source>
        <dbReference type="ARBA" id="ARBA00023212"/>
    </source>
</evidence>